<dbReference type="AlphaFoldDB" id="A0A3M0BYU5"/>
<feature type="transmembrane region" description="Helical" evidence="7">
    <location>
        <begin position="97"/>
        <end position="117"/>
    </location>
</feature>
<evidence type="ECO:0000256" key="7">
    <source>
        <dbReference type="SAM" id="Phobius"/>
    </source>
</evidence>
<feature type="transmembrane region" description="Helical" evidence="7">
    <location>
        <begin position="212"/>
        <end position="231"/>
    </location>
</feature>
<evidence type="ECO:0000256" key="5">
    <source>
        <dbReference type="ARBA" id="ARBA00022989"/>
    </source>
</evidence>
<keyword evidence="6 7" id="KW-0472">Membrane</keyword>
<accession>A0A3M0BYU5</accession>
<dbReference type="SUPFAM" id="SSF50182">
    <property type="entry name" value="Sm-like ribonucleoproteins"/>
    <property type="match status" value="1"/>
</dbReference>
<dbReference type="Pfam" id="PF21088">
    <property type="entry name" value="MS_channel_1st"/>
    <property type="match status" value="1"/>
</dbReference>
<evidence type="ECO:0000313" key="12">
    <source>
        <dbReference type="Proteomes" id="UP000271227"/>
    </source>
</evidence>
<keyword evidence="3" id="KW-1003">Cell membrane</keyword>
<comment type="subcellular location">
    <subcellularLocation>
        <location evidence="1">Cell membrane</location>
        <topology evidence="1">Multi-pass membrane protein</topology>
    </subcellularLocation>
</comment>
<evidence type="ECO:0000259" key="9">
    <source>
        <dbReference type="Pfam" id="PF21082"/>
    </source>
</evidence>
<dbReference type="GO" id="GO:0008381">
    <property type="term" value="F:mechanosensitive monoatomic ion channel activity"/>
    <property type="evidence" value="ECO:0007669"/>
    <property type="project" value="UniProtKB-ARBA"/>
</dbReference>
<proteinExistence type="inferred from homology"/>
<dbReference type="PANTHER" id="PTHR30347">
    <property type="entry name" value="POTASSIUM CHANNEL RELATED"/>
    <property type="match status" value="1"/>
</dbReference>
<comment type="similarity">
    <text evidence="2">Belongs to the MscS (TC 1.A.23) family.</text>
</comment>
<feature type="transmembrane region" description="Helical" evidence="7">
    <location>
        <begin position="170"/>
        <end position="191"/>
    </location>
</feature>
<evidence type="ECO:0000259" key="10">
    <source>
        <dbReference type="Pfam" id="PF21088"/>
    </source>
</evidence>
<dbReference type="Pfam" id="PF00924">
    <property type="entry name" value="MS_channel_2nd"/>
    <property type="match status" value="1"/>
</dbReference>
<dbReference type="Gene3D" id="1.10.287.1260">
    <property type="match status" value="1"/>
</dbReference>
<organism evidence="11 12">
    <name type="scientific">Eilatimonas milleporae</name>
    <dbReference type="NCBI Taxonomy" id="911205"/>
    <lineage>
        <taxon>Bacteria</taxon>
        <taxon>Pseudomonadati</taxon>
        <taxon>Pseudomonadota</taxon>
        <taxon>Alphaproteobacteria</taxon>
        <taxon>Kordiimonadales</taxon>
        <taxon>Kordiimonadaceae</taxon>
        <taxon>Eilatimonas</taxon>
    </lineage>
</organism>
<evidence type="ECO:0000259" key="8">
    <source>
        <dbReference type="Pfam" id="PF00924"/>
    </source>
</evidence>
<dbReference type="InParanoid" id="A0A3M0BYU5"/>
<protein>
    <submittedName>
        <fullName evidence="11">Mechanosensitive ion channel-like protein</fullName>
    </submittedName>
</protein>
<keyword evidence="5 7" id="KW-1133">Transmembrane helix</keyword>
<dbReference type="GO" id="GO:0005886">
    <property type="term" value="C:plasma membrane"/>
    <property type="evidence" value="ECO:0007669"/>
    <property type="project" value="UniProtKB-SubCell"/>
</dbReference>
<dbReference type="InterPro" id="IPR006685">
    <property type="entry name" value="MscS_channel_2nd"/>
</dbReference>
<evidence type="ECO:0000256" key="4">
    <source>
        <dbReference type="ARBA" id="ARBA00022692"/>
    </source>
</evidence>
<dbReference type="InterPro" id="IPR049142">
    <property type="entry name" value="MS_channel_1st"/>
</dbReference>
<dbReference type="Gene3D" id="3.30.70.100">
    <property type="match status" value="1"/>
</dbReference>
<dbReference type="Pfam" id="PF21082">
    <property type="entry name" value="MS_channel_3rd"/>
    <property type="match status" value="1"/>
</dbReference>
<dbReference type="InterPro" id="IPR023408">
    <property type="entry name" value="MscS_beta-dom_sf"/>
</dbReference>
<dbReference type="Proteomes" id="UP000271227">
    <property type="component" value="Unassembled WGS sequence"/>
</dbReference>
<feature type="transmembrane region" description="Helical" evidence="7">
    <location>
        <begin position="129"/>
        <end position="150"/>
    </location>
</feature>
<dbReference type="PANTHER" id="PTHR30347:SF1">
    <property type="entry name" value="MECHANOSENSITIVE CHANNEL MSCK"/>
    <property type="match status" value="1"/>
</dbReference>
<dbReference type="InterPro" id="IPR011014">
    <property type="entry name" value="MscS_channel_TM-2"/>
</dbReference>
<dbReference type="Gene3D" id="2.30.30.60">
    <property type="match status" value="1"/>
</dbReference>
<dbReference type="InterPro" id="IPR011066">
    <property type="entry name" value="MscS_channel_C_sf"/>
</dbReference>
<feature type="transmembrane region" description="Helical" evidence="7">
    <location>
        <begin position="70"/>
        <end position="91"/>
    </location>
</feature>
<comment type="caution">
    <text evidence="11">The sequence shown here is derived from an EMBL/GenBank/DDBJ whole genome shotgun (WGS) entry which is preliminary data.</text>
</comment>
<dbReference type="InterPro" id="IPR052702">
    <property type="entry name" value="MscS-like_channel"/>
</dbReference>
<feature type="transmembrane region" description="Helical" evidence="7">
    <location>
        <begin position="237"/>
        <end position="265"/>
    </location>
</feature>
<dbReference type="SUPFAM" id="SSF82689">
    <property type="entry name" value="Mechanosensitive channel protein MscS (YggB), C-terminal domain"/>
    <property type="match status" value="1"/>
</dbReference>
<evidence type="ECO:0000313" key="11">
    <source>
        <dbReference type="EMBL" id="RMB02648.1"/>
    </source>
</evidence>
<dbReference type="InterPro" id="IPR049278">
    <property type="entry name" value="MS_channel_C"/>
</dbReference>
<dbReference type="RefSeq" id="WP_170163867.1">
    <property type="nucleotide sequence ID" value="NZ_REFR01000014.1"/>
</dbReference>
<feature type="domain" description="Mechanosensitive ion channel transmembrane helices 2/3" evidence="10">
    <location>
        <begin position="211"/>
        <end position="252"/>
    </location>
</feature>
<name>A0A3M0BYU5_9PROT</name>
<sequence>MNEMILQVRAWALEGWLWVQQNVLEPARLIELSVILAGLFAARLCATALHKGIMRAFGDYDWVARADRRFLYPIMIGLIALILIWTGRFILDPVVGPLFLLPIATSLLSAWIVIRLAAGLIANRELARLIAGVAWTFAALNVVGLLGPLADVLDRAVLPVGKAEVSALDVLQGLVLFVLFLWLALAGAALIEKRVRGLQSVPVNARELLAKVSRIVLISLAVLVSLNATGIDLTALAVFGGALGVGIGFGLQKVVGNFISGLILLMDRSIKPGDVIETGGTYGFINKLGARYTSVVTRDGTEYLIPNEDMITQPVINWSHSDRLVRLKIPVQISYASDLKKAVDLMNEAAGEEPRIVGSPAPRTLLKGFGESGVDLELRFWIEDPQNGVANIKSPVMLRIWDKFHEHGIEFPYPHRVVELKSQVPADMQTVSPLKDMET</sequence>
<keyword evidence="12" id="KW-1185">Reference proteome</keyword>
<dbReference type="SUPFAM" id="SSF82861">
    <property type="entry name" value="Mechanosensitive channel protein MscS (YggB), transmembrane region"/>
    <property type="match status" value="1"/>
</dbReference>
<feature type="domain" description="Mechanosensitive ion channel MscS" evidence="8">
    <location>
        <begin position="254"/>
        <end position="320"/>
    </location>
</feature>
<reference evidence="11 12" key="1">
    <citation type="submission" date="2018-10" db="EMBL/GenBank/DDBJ databases">
        <title>Genomic Encyclopedia of Archaeal and Bacterial Type Strains, Phase II (KMG-II): from individual species to whole genera.</title>
        <authorList>
            <person name="Goeker M."/>
        </authorList>
    </citation>
    <scope>NUCLEOTIDE SEQUENCE [LARGE SCALE GENOMIC DNA]</scope>
    <source>
        <strain evidence="11 12">DSM 25217</strain>
    </source>
</reference>
<feature type="domain" description="Mechanosensitive ion channel MscS C-terminal" evidence="9">
    <location>
        <begin position="328"/>
        <end position="411"/>
    </location>
</feature>
<gene>
    <name evidence="11" type="ORF">BXY39_2998</name>
</gene>
<evidence type="ECO:0000256" key="6">
    <source>
        <dbReference type="ARBA" id="ARBA00023136"/>
    </source>
</evidence>
<evidence type="ECO:0000256" key="2">
    <source>
        <dbReference type="ARBA" id="ARBA00008017"/>
    </source>
</evidence>
<dbReference type="InterPro" id="IPR010920">
    <property type="entry name" value="LSM_dom_sf"/>
</dbReference>
<keyword evidence="4 7" id="KW-0812">Transmembrane</keyword>
<evidence type="ECO:0000256" key="1">
    <source>
        <dbReference type="ARBA" id="ARBA00004651"/>
    </source>
</evidence>
<dbReference type="EMBL" id="REFR01000014">
    <property type="protein sequence ID" value="RMB02648.1"/>
    <property type="molecule type" value="Genomic_DNA"/>
</dbReference>
<evidence type="ECO:0000256" key="3">
    <source>
        <dbReference type="ARBA" id="ARBA00022475"/>
    </source>
</evidence>